<name>A0A8J8MI37_9FIRM</name>
<dbReference type="Proteomes" id="UP000683246">
    <property type="component" value="Chromosome"/>
</dbReference>
<organism evidence="1 2">
    <name type="scientific">Vallitalea pronyensis</name>
    <dbReference type="NCBI Taxonomy" id="1348613"/>
    <lineage>
        <taxon>Bacteria</taxon>
        <taxon>Bacillati</taxon>
        <taxon>Bacillota</taxon>
        <taxon>Clostridia</taxon>
        <taxon>Lachnospirales</taxon>
        <taxon>Vallitaleaceae</taxon>
        <taxon>Vallitalea</taxon>
    </lineage>
</organism>
<evidence type="ECO:0000313" key="2">
    <source>
        <dbReference type="Proteomes" id="UP000683246"/>
    </source>
</evidence>
<reference evidence="1" key="1">
    <citation type="submission" date="2020-07" db="EMBL/GenBank/DDBJ databases">
        <title>Vallitalea pronyensis genome.</title>
        <authorList>
            <person name="Postec A."/>
        </authorList>
    </citation>
    <scope>NUCLEOTIDE SEQUENCE</scope>
    <source>
        <strain evidence="1">FatNI3</strain>
    </source>
</reference>
<gene>
    <name evidence="1" type="ORF">HZI73_07020</name>
</gene>
<dbReference type="KEGG" id="vpy:HZI73_07020"/>
<keyword evidence="2" id="KW-1185">Reference proteome</keyword>
<proteinExistence type="predicted"/>
<accession>A0A8J8MI37</accession>
<dbReference type="AlphaFoldDB" id="A0A8J8MI37"/>
<protein>
    <submittedName>
        <fullName evidence="1">Uncharacterized protein</fullName>
    </submittedName>
</protein>
<evidence type="ECO:0000313" key="1">
    <source>
        <dbReference type="EMBL" id="QUI22065.1"/>
    </source>
</evidence>
<sequence>MLELQNEFRQLIETEQEDGKMYSIKTIIEGSEDNTLIDNSVNVLSFFSVSNITKDDEQVVYLDLVKVISLRS</sequence>
<dbReference type="RefSeq" id="WP_212697542.1">
    <property type="nucleotide sequence ID" value="NZ_CP058649.1"/>
</dbReference>
<dbReference type="EMBL" id="CP058649">
    <property type="protein sequence ID" value="QUI22065.1"/>
    <property type="molecule type" value="Genomic_DNA"/>
</dbReference>